<proteinExistence type="predicted"/>
<evidence type="ECO:0000256" key="1">
    <source>
        <dbReference type="SAM" id="SignalP"/>
    </source>
</evidence>
<evidence type="ECO:0000313" key="2">
    <source>
        <dbReference type="EMBL" id="MDM8156620.1"/>
    </source>
</evidence>
<evidence type="ECO:0000313" key="3">
    <source>
        <dbReference type="Proteomes" id="UP001529340"/>
    </source>
</evidence>
<name>A0ABT7UAE9_9FIRM</name>
<feature type="chain" id="PRO_5046823453" description="Lipoprotein" evidence="1">
    <location>
        <begin position="28"/>
        <end position="138"/>
    </location>
</feature>
<keyword evidence="1" id="KW-0732">Signal</keyword>
<dbReference type="Proteomes" id="UP001529340">
    <property type="component" value="Unassembled WGS sequence"/>
</dbReference>
<accession>A0ABT7UAE9</accession>
<feature type="signal peptide" evidence="1">
    <location>
        <begin position="1"/>
        <end position="27"/>
    </location>
</feature>
<reference evidence="2" key="1">
    <citation type="submission" date="2023-06" db="EMBL/GenBank/DDBJ databases">
        <title>Identification and characterization of horizontal gene transfer across gut microbiota members of farm animals based on homology search.</title>
        <authorList>
            <person name="Schwarzerova J."/>
            <person name="Nykrynova M."/>
            <person name="Jureckova K."/>
            <person name="Cejkova D."/>
            <person name="Rychlik I."/>
        </authorList>
    </citation>
    <scope>NUCLEOTIDE SEQUENCE</scope>
    <source>
        <strain evidence="2">ET39</strain>
    </source>
</reference>
<keyword evidence="3" id="KW-1185">Reference proteome</keyword>
<protein>
    <recommendedName>
        <fullName evidence="4">Lipoprotein</fullName>
    </recommendedName>
</protein>
<sequence>MKKLWKAGIAGAIACTALVGTVCPVSANTQSTGIQNDFTEAAAEVMPRFMYARVETISSWEFDVVVTYDTASTTQTTSGWRIVGLQDVELKGKVLNVISYKYSYSYYDNYQGMEIDIEYVFVSGGVNSTGHKTVKVHV</sequence>
<reference evidence="2" key="2">
    <citation type="submission" date="2023-06" db="EMBL/GenBank/DDBJ databases">
        <authorList>
            <person name="Zeman M."/>
            <person name="Kubasova T."/>
            <person name="Jahodarova E."/>
            <person name="Nykrynova M."/>
            <person name="Rychlik I."/>
        </authorList>
    </citation>
    <scope>NUCLEOTIDE SEQUENCE</scope>
    <source>
        <strain evidence="2">ET39</strain>
    </source>
</reference>
<dbReference type="RefSeq" id="WP_289607086.1">
    <property type="nucleotide sequence ID" value="NZ_JAUDCG010000009.1"/>
</dbReference>
<gene>
    <name evidence="2" type="ORF">QUV96_03080</name>
</gene>
<comment type="caution">
    <text evidence="2">The sequence shown here is derived from an EMBL/GenBank/DDBJ whole genome shotgun (WGS) entry which is preliminary data.</text>
</comment>
<dbReference type="EMBL" id="JAUDCG010000009">
    <property type="protein sequence ID" value="MDM8156620.1"/>
    <property type="molecule type" value="Genomic_DNA"/>
</dbReference>
<evidence type="ECO:0008006" key="4">
    <source>
        <dbReference type="Google" id="ProtNLM"/>
    </source>
</evidence>
<organism evidence="2 3">
    <name type="scientific">Amedibacillus dolichus</name>
    <dbReference type="NCBI Taxonomy" id="31971"/>
    <lineage>
        <taxon>Bacteria</taxon>
        <taxon>Bacillati</taxon>
        <taxon>Bacillota</taxon>
        <taxon>Erysipelotrichia</taxon>
        <taxon>Erysipelotrichales</taxon>
        <taxon>Erysipelotrichaceae</taxon>
        <taxon>Amedibacillus</taxon>
    </lineage>
</organism>